<proteinExistence type="inferred from homology"/>
<keyword evidence="5" id="KW-0269">Exonuclease</keyword>
<protein>
    <submittedName>
        <fullName evidence="9">DNA polymerase III subunit epsilon</fullName>
    </submittedName>
</protein>
<evidence type="ECO:0000259" key="8">
    <source>
        <dbReference type="SMART" id="SM00479"/>
    </source>
</evidence>
<comment type="similarity">
    <text evidence="7">Belongs to the exonuclease superfamily. TREX family.</text>
</comment>
<dbReference type="InterPro" id="IPR013520">
    <property type="entry name" value="Ribonucl_H"/>
</dbReference>
<keyword evidence="3" id="KW-0479">Metal-binding</keyword>
<evidence type="ECO:0000256" key="6">
    <source>
        <dbReference type="ARBA" id="ARBA00022842"/>
    </source>
</evidence>
<dbReference type="Gene3D" id="3.30.420.10">
    <property type="entry name" value="Ribonuclease H-like superfamily/Ribonuclease H"/>
    <property type="match status" value="1"/>
</dbReference>
<dbReference type="NCBIfam" id="NF005927">
    <property type="entry name" value="PRK07942.1"/>
    <property type="match status" value="1"/>
</dbReference>
<sequence length="245" mass="26127">MSSWSAGPFLGFDTETTGVDVTTDRIVTAALVHRDAYATTVRTWIIDPGVEIPGPATAIHGITTERARAVGAAPAQALEEIAALVVEAQLEGVPVVAFNAAFDLALLDHELARHGLATLGERLGGECVPVLDPLVLDRALDRERPGARRLVDLCAVYGVAEPGHLHTAEVDVVATLDLLARMAVRYPDLAAAPLSEVHAWQVAQHRRWAEDFNAWRREQGHAGPGMGLGWPMPLAEDLAALQAPA</sequence>
<keyword evidence="2" id="KW-0540">Nuclease</keyword>
<gene>
    <name evidence="9" type="ORF">GB883_13840</name>
</gene>
<evidence type="ECO:0000313" key="9">
    <source>
        <dbReference type="EMBL" id="KAE8763478.1"/>
    </source>
</evidence>
<dbReference type="GO" id="GO:0003676">
    <property type="term" value="F:nucleic acid binding"/>
    <property type="evidence" value="ECO:0007669"/>
    <property type="project" value="InterPro"/>
</dbReference>
<name>A0A7J5UM82_9MICO</name>
<organism evidence="9 10">
    <name type="scientific">Georgenia thermotolerans</name>
    <dbReference type="NCBI Taxonomy" id="527326"/>
    <lineage>
        <taxon>Bacteria</taxon>
        <taxon>Bacillati</taxon>
        <taxon>Actinomycetota</taxon>
        <taxon>Actinomycetes</taxon>
        <taxon>Micrococcales</taxon>
        <taxon>Bogoriellaceae</taxon>
        <taxon>Georgenia</taxon>
    </lineage>
</organism>
<reference evidence="9 10" key="1">
    <citation type="submission" date="2019-10" db="EMBL/GenBank/DDBJ databases">
        <title>Georgenia wutianyii sp. nov. and Georgenia yuyongxinii sp. nov. isolated from plateau pika (Ochotona curzoniae) in the Qinghai-Tibet plateau of China.</title>
        <authorList>
            <person name="Tian Z."/>
        </authorList>
    </citation>
    <scope>NUCLEOTIDE SEQUENCE [LARGE SCALE GENOMIC DNA]</scope>
    <source>
        <strain evidence="9 10">DSM 21501</strain>
    </source>
</reference>
<comment type="caution">
    <text evidence="9">The sequence shown here is derived from an EMBL/GenBank/DDBJ whole genome shotgun (WGS) entry which is preliminary data.</text>
</comment>
<keyword evidence="10" id="KW-1185">Reference proteome</keyword>
<evidence type="ECO:0000256" key="4">
    <source>
        <dbReference type="ARBA" id="ARBA00022801"/>
    </source>
</evidence>
<keyword evidence="4" id="KW-0378">Hydrolase</keyword>
<keyword evidence="6" id="KW-0460">Magnesium</keyword>
<dbReference type="SUPFAM" id="SSF53098">
    <property type="entry name" value="Ribonuclease H-like"/>
    <property type="match status" value="1"/>
</dbReference>
<dbReference type="CDD" id="cd06127">
    <property type="entry name" value="DEDDh"/>
    <property type="match status" value="1"/>
</dbReference>
<evidence type="ECO:0000256" key="2">
    <source>
        <dbReference type="ARBA" id="ARBA00022722"/>
    </source>
</evidence>
<dbReference type="InterPro" id="IPR012337">
    <property type="entry name" value="RNaseH-like_sf"/>
</dbReference>
<dbReference type="EMBL" id="WHJE01000070">
    <property type="protein sequence ID" value="KAE8763478.1"/>
    <property type="molecule type" value="Genomic_DNA"/>
</dbReference>
<dbReference type="PANTHER" id="PTHR13058">
    <property type="entry name" value="THREE PRIME REPAIR EXONUCLEASE 1, 2"/>
    <property type="match status" value="1"/>
</dbReference>
<dbReference type="Proteomes" id="UP000451860">
    <property type="component" value="Unassembled WGS sequence"/>
</dbReference>
<evidence type="ECO:0000256" key="3">
    <source>
        <dbReference type="ARBA" id="ARBA00022723"/>
    </source>
</evidence>
<dbReference type="PANTHER" id="PTHR13058:SF19">
    <property type="entry name" value="LD40940P"/>
    <property type="match status" value="1"/>
</dbReference>
<dbReference type="OrthoDB" id="9791657at2"/>
<dbReference type="GO" id="GO:0046872">
    <property type="term" value="F:metal ion binding"/>
    <property type="evidence" value="ECO:0007669"/>
    <property type="project" value="UniProtKB-KW"/>
</dbReference>
<accession>A0A7J5UM82</accession>
<dbReference type="GO" id="GO:0005737">
    <property type="term" value="C:cytoplasm"/>
    <property type="evidence" value="ECO:0007669"/>
    <property type="project" value="TreeGrafter"/>
</dbReference>
<evidence type="ECO:0000256" key="7">
    <source>
        <dbReference type="ARBA" id="ARBA00025769"/>
    </source>
</evidence>
<dbReference type="GO" id="GO:0006308">
    <property type="term" value="P:DNA catabolic process"/>
    <property type="evidence" value="ECO:0007669"/>
    <property type="project" value="TreeGrafter"/>
</dbReference>
<feature type="domain" description="Exonuclease" evidence="8">
    <location>
        <begin position="8"/>
        <end position="188"/>
    </location>
</feature>
<evidence type="ECO:0000313" key="10">
    <source>
        <dbReference type="Proteomes" id="UP000451860"/>
    </source>
</evidence>
<dbReference type="RefSeq" id="WP_152201164.1">
    <property type="nucleotide sequence ID" value="NZ_VUKF01000006.1"/>
</dbReference>
<evidence type="ECO:0000256" key="5">
    <source>
        <dbReference type="ARBA" id="ARBA00022839"/>
    </source>
</evidence>
<evidence type="ECO:0000256" key="1">
    <source>
        <dbReference type="ARBA" id="ARBA00001946"/>
    </source>
</evidence>
<dbReference type="AlphaFoldDB" id="A0A7J5UM82"/>
<comment type="cofactor">
    <cofactor evidence="1">
        <name>Mg(2+)</name>
        <dbReference type="ChEBI" id="CHEBI:18420"/>
    </cofactor>
</comment>
<dbReference type="GO" id="GO:0008296">
    <property type="term" value="F:3'-5'-DNA exonuclease activity"/>
    <property type="evidence" value="ECO:0007669"/>
    <property type="project" value="TreeGrafter"/>
</dbReference>
<dbReference type="InterPro" id="IPR040393">
    <property type="entry name" value="TREX1/2"/>
</dbReference>
<dbReference type="InterPro" id="IPR036397">
    <property type="entry name" value="RNaseH_sf"/>
</dbReference>
<dbReference type="SMART" id="SM00479">
    <property type="entry name" value="EXOIII"/>
    <property type="match status" value="1"/>
</dbReference>
<dbReference type="Pfam" id="PF00929">
    <property type="entry name" value="RNase_T"/>
    <property type="match status" value="1"/>
</dbReference>